<evidence type="ECO:0000313" key="5">
    <source>
        <dbReference type="Proteomes" id="UP001596142"/>
    </source>
</evidence>
<comment type="caution">
    <text evidence="4">The sequence shown here is derived from an EMBL/GenBank/DDBJ whole genome shotgun (WGS) entry which is preliminary data.</text>
</comment>
<feature type="transmembrane region" description="Helical" evidence="3">
    <location>
        <begin position="12"/>
        <end position="29"/>
    </location>
</feature>
<gene>
    <name evidence="4" type="ORF">ACFPU1_10590</name>
</gene>
<dbReference type="EMBL" id="JBHSOZ010000004">
    <property type="protein sequence ID" value="MFC5713234.1"/>
    <property type="molecule type" value="Genomic_DNA"/>
</dbReference>
<evidence type="ECO:0000256" key="3">
    <source>
        <dbReference type="SAM" id="Phobius"/>
    </source>
</evidence>
<accession>A0ABW0YS90</accession>
<evidence type="ECO:0000256" key="2">
    <source>
        <dbReference type="SAM" id="MobiDB-lite"/>
    </source>
</evidence>
<keyword evidence="5" id="KW-1185">Reference proteome</keyword>
<organism evidence="4 5">
    <name type="scientific">Thalassorhabdus alkalitolerans</name>
    <dbReference type="NCBI Taxonomy" id="2282697"/>
    <lineage>
        <taxon>Bacteria</taxon>
        <taxon>Bacillati</taxon>
        <taxon>Bacillota</taxon>
        <taxon>Bacilli</taxon>
        <taxon>Bacillales</taxon>
        <taxon>Bacillaceae</taxon>
        <taxon>Thalassorhabdus</taxon>
    </lineage>
</organism>
<feature type="compositionally biased region" description="Basic and acidic residues" evidence="2">
    <location>
        <begin position="138"/>
        <end position="154"/>
    </location>
</feature>
<evidence type="ECO:0008006" key="6">
    <source>
        <dbReference type="Google" id="ProtNLM"/>
    </source>
</evidence>
<name>A0ABW0YS90_9BACI</name>
<feature type="coiled-coil region" evidence="1">
    <location>
        <begin position="59"/>
        <end position="125"/>
    </location>
</feature>
<sequence length="154" mass="17256">MEPQEKKGKSGLQIGMALGGIIGIGLVVANKKTRENVFSATKQTVSTVNEATRFVSQNRDEIMQQLKNTSQRFSELMKKASEDLQYISDKALDLKETTVEFKEVTKESAQEIRELKSEVEKEFEQNKIAGTIPGDVEAVEKLPEEGEEPLDRTH</sequence>
<dbReference type="Proteomes" id="UP001596142">
    <property type="component" value="Unassembled WGS sequence"/>
</dbReference>
<protein>
    <recommendedName>
        <fullName evidence="6">Gas vesicle protein</fullName>
    </recommendedName>
</protein>
<proteinExistence type="predicted"/>
<feature type="region of interest" description="Disordered" evidence="2">
    <location>
        <begin position="135"/>
        <end position="154"/>
    </location>
</feature>
<keyword evidence="3" id="KW-0812">Transmembrane</keyword>
<evidence type="ECO:0000313" key="4">
    <source>
        <dbReference type="EMBL" id="MFC5713234.1"/>
    </source>
</evidence>
<dbReference type="RefSeq" id="WP_385940828.1">
    <property type="nucleotide sequence ID" value="NZ_JBHSOZ010000004.1"/>
</dbReference>
<keyword evidence="1" id="KW-0175">Coiled coil</keyword>
<keyword evidence="3" id="KW-0472">Membrane</keyword>
<reference evidence="5" key="1">
    <citation type="journal article" date="2019" name="Int. J. Syst. Evol. Microbiol.">
        <title>The Global Catalogue of Microorganisms (GCM) 10K type strain sequencing project: providing services to taxonomists for standard genome sequencing and annotation.</title>
        <authorList>
            <consortium name="The Broad Institute Genomics Platform"/>
            <consortium name="The Broad Institute Genome Sequencing Center for Infectious Disease"/>
            <person name="Wu L."/>
            <person name="Ma J."/>
        </authorList>
    </citation>
    <scope>NUCLEOTIDE SEQUENCE [LARGE SCALE GENOMIC DNA]</scope>
    <source>
        <strain evidence="5">CECT 7184</strain>
    </source>
</reference>
<keyword evidence="3" id="KW-1133">Transmembrane helix</keyword>
<evidence type="ECO:0000256" key="1">
    <source>
        <dbReference type="SAM" id="Coils"/>
    </source>
</evidence>